<dbReference type="Gene3D" id="3.40.50.620">
    <property type="entry name" value="HUPs"/>
    <property type="match status" value="1"/>
</dbReference>
<evidence type="ECO:0000313" key="2">
    <source>
        <dbReference type="EMBL" id="RBA28049.1"/>
    </source>
</evidence>
<evidence type="ECO:0000256" key="1">
    <source>
        <dbReference type="ARBA" id="ARBA00022785"/>
    </source>
</evidence>
<organism evidence="2 3">
    <name type="scientific">Flavobacterium tibetense</name>
    <dbReference type="NCBI Taxonomy" id="2233533"/>
    <lineage>
        <taxon>Bacteria</taxon>
        <taxon>Pseudomonadati</taxon>
        <taxon>Bacteroidota</taxon>
        <taxon>Flavobacteriia</taxon>
        <taxon>Flavobacteriales</taxon>
        <taxon>Flavobacteriaceae</taxon>
        <taxon>Flavobacterium</taxon>
    </lineage>
</organism>
<accession>A0A365P0P7</accession>
<comment type="caution">
    <text evidence="2">The sequence shown here is derived from an EMBL/GenBank/DDBJ whole genome shotgun (WGS) entry which is preliminary data.</text>
</comment>
<dbReference type="EMBL" id="QLST01000010">
    <property type="protein sequence ID" value="RBA28049.1"/>
    <property type="molecule type" value="Genomic_DNA"/>
</dbReference>
<reference evidence="2 3" key="1">
    <citation type="submission" date="2018-06" db="EMBL/GenBank/DDBJ databases">
        <title>Flavobacterium tibetense sp. nov., isolated from a wetland YonghuCo on Tibetan Plateau.</title>
        <authorList>
            <person name="Xing P."/>
            <person name="Phurbu D."/>
            <person name="Lu H."/>
        </authorList>
    </citation>
    <scope>NUCLEOTIDE SEQUENCE [LARGE SCALE GENOMIC DNA]</scope>
    <source>
        <strain evidence="2 3">YH5</strain>
    </source>
</reference>
<name>A0A365P0P7_9FLAO</name>
<dbReference type="InterPro" id="IPR014729">
    <property type="entry name" value="Rossmann-like_a/b/a_fold"/>
</dbReference>
<dbReference type="InterPro" id="IPR018317">
    <property type="entry name" value="QueC"/>
</dbReference>
<dbReference type="GO" id="GO:0008616">
    <property type="term" value="P:tRNA queuosine(34) biosynthetic process"/>
    <property type="evidence" value="ECO:0007669"/>
    <property type="project" value="UniProtKB-KW"/>
</dbReference>
<dbReference type="OrthoDB" id="597561at2"/>
<evidence type="ECO:0000313" key="3">
    <source>
        <dbReference type="Proteomes" id="UP000253319"/>
    </source>
</evidence>
<keyword evidence="1" id="KW-0671">Queuosine biosynthesis</keyword>
<dbReference type="Proteomes" id="UP000253319">
    <property type="component" value="Unassembled WGS sequence"/>
</dbReference>
<sequence length="243" mass="28719">MEIDKKNVNLLLWTSGWDSTFRLLQIILMEKKSVQPIYIVDKNRKSLKNELEAIQKIQDKIKDEFPEAIDLIQPIWFVEKENLTENDEIGFAFQQLSSMRKIGSQYEWLAQFSHHYDLKNVEISVEKNLDLNSFGNFIKQNYLEVNPSECSDKKLYYTIDTVFKYFHFPVIYLLKTKMLSIAKENNWLNIMNLTWFCHKPKNNLPCGKCNPCMATIEKGLSYRVPLTNRILGYIKIYKNKLKG</sequence>
<dbReference type="Pfam" id="PF06508">
    <property type="entry name" value="QueC"/>
    <property type="match status" value="1"/>
</dbReference>
<keyword evidence="3" id="KW-1185">Reference proteome</keyword>
<dbReference type="AlphaFoldDB" id="A0A365P0P7"/>
<evidence type="ECO:0008006" key="4">
    <source>
        <dbReference type="Google" id="ProtNLM"/>
    </source>
</evidence>
<gene>
    <name evidence="2" type="ORF">DPN68_09035</name>
</gene>
<protein>
    <recommendedName>
        <fullName evidence="4">7-cyano-7-deazaguanine synthase</fullName>
    </recommendedName>
</protein>
<proteinExistence type="predicted"/>
<dbReference type="RefSeq" id="WP_113989329.1">
    <property type="nucleotide sequence ID" value="NZ_QLST01000010.1"/>
</dbReference>